<dbReference type="Ensembl" id="ENSACIT00000009317.1">
    <property type="protein sequence ID" value="ENSACIP00000009044.1"/>
    <property type="gene ID" value="ENSACIG00000007101.1"/>
</dbReference>
<accession>A0A3Q0RA87</accession>
<feature type="transmembrane region" description="Helical" evidence="1">
    <location>
        <begin position="12"/>
        <end position="40"/>
    </location>
</feature>
<keyword evidence="1" id="KW-0472">Membrane</keyword>
<sequence length="57" mass="6469">MQGSEAGARIRYWLTLITGLLECLFFAGLVFGYASLVFVLKEEDYFGWLTISRFPGN</sequence>
<organism evidence="2 3">
    <name type="scientific">Amphilophus citrinellus</name>
    <name type="common">Midas cichlid</name>
    <name type="synonym">Cichlasoma citrinellum</name>
    <dbReference type="NCBI Taxonomy" id="61819"/>
    <lineage>
        <taxon>Eukaryota</taxon>
        <taxon>Metazoa</taxon>
        <taxon>Chordata</taxon>
        <taxon>Craniata</taxon>
        <taxon>Vertebrata</taxon>
        <taxon>Euteleostomi</taxon>
        <taxon>Actinopterygii</taxon>
        <taxon>Neopterygii</taxon>
        <taxon>Teleostei</taxon>
        <taxon>Neoteleostei</taxon>
        <taxon>Acanthomorphata</taxon>
        <taxon>Ovalentaria</taxon>
        <taxon>Cichlomorphae</taxon>
        <taxon>Cichliformes</taxon>
        <taxon>Cichlidae</taxon>
        <taxon>New World cichlids</taxon>
        <taxon>Cichlasomatinae</taxon>
        <taxon>Heroini</taxon>
        <taxon>Amphilophus</taxon>
    </lineage>
</organism>
<proteinExistence type="predicted"/>
<evidence type="ECO:0000313" key="3">
    <source>
        <dbReference type="Proteomes" id="UP000261340"/>
    </source>
</evidence>
<dbReference type="AlphaFoldDB" id="A0A3Q0RA87"/>
<keyword evidence="3" id="KW-1185">Reference proteome</keyword>
<keyword evidence="1" id="KW-0812">Transmembrane</keyword>
<evidence type="ECO:0000313" key="2">
    <source>
        <dbReference type="Ensembl" id="ENSACIP00000009044.1"/>
    </source>
</evidence>
<reference evidence="2" key="2">
    <citation type="submission" date="2025-09" db="UniProtKB">
        <authorList>
            <consortium name="Ensembl"/>
        </authorList>
    </citation>
    <scope>IDENTIFICATION</scope>
</reference>
<dbReference type="Proteomes" id="UP000261340">
    <property type="component" value="Unplaced"/>
</dbReference>
<protein>
    <submittedName>
        <fullName evidence="2">Uncharacterized protein</fullName>
    </submittedName>
</protein>
<dbReference type="GeneTree" id="ENSGT00940000182519"/>
<dbReference type="InterPro" id="IPR027197">
    <property type="entry name" value="SLC43A3"/>
</dbReference>
<name>A0A3Q0RA87_AMPCI</name>
<keyword evidence="1" id="KW-1133">Transmembrane helix</keyword>
<dbReference type="PANTHER" id="PTHR20765">
    <property type="entry name" value="SOLUTE CARRIER FAMILY 43 MEMBER 3-RELATED"/>
    <property type="match status" value="1"/>
</dbReference>
<dbReference type="STRING" id="61819.ENSACIP00000009044"/>
<dbReference type="PANTHER" id="PTHR20765:SF1">
    <property type="entry name" value="EQUILIBRATIVE NUCLEOBASE TRANSPORTER 1"/>
    <property type="match status" value="1"/>
</dbReference>
<evidence type="ECO:0000256" key="1">
    <source>
        <dbReference type="SAM" id="Phobius"/>
    </source>
</evidence>
<reference evidence="2" key="1">
    <citation type="submission" date="2025-08" db="UniProtKB">
        <authorList>
            <consortium name="Ensembl"/>
        </authorList>
    </citation>
    <scope>IDENTIFICATION</scope>
</reference>